<keyword evidence="3" id="KW-1185">Reference proteome</keyword>
<feature type="compositionally biased region" description="Basic and acidic residues" evidence="1">
    <location>
        <begin position="116"/>
        <end position="125"/>
    </location>
</feature>
<feature type="compositionally biased region" description="Basic and acidic residues" evidence="1">
    <location>
        <begin position="186"/>
        <end position="199"/>
    </location>
</feature>
<feature type="compositionally biased region" description="Basic and acidic residues" evidence="1">
    <location>
        <begin position="397"/>
        <end position="410"/>
    </location>
</feature>
<organism evidence="2 3">
    <name type="scientific">Curvularia clavata</name>
    <dbReference type="NCBI Taxonomy" id="95742"/>
    <lineage>
        <taxon>Eukaryota</taxon>
        <taxon>Fungi</taxon>
        <taxon>Dikarya</taxon>
        <taxon>Ascomycota</taxon>
        <taxon>Pezizomycotina</taxon>
        <taxon>Dothideomycetes</taxon>
        <taxon>Pleosporomycetidae</taxon>
        <taxon>Pleosporales</taxon>
        <taxon>Pleosporineae</taxon>
        <taxon>Pleosporaceae</taxon>
        <taxon>Curvularia</taxon>
    </lineage>
</organism>
<evidence type="ECO:0000313" key="2">
    <source>
        <dbReference type="EMBL" id="USP79512.1"/>
    </source>
</evidence>
<accession>A0A9Q8ZAF6</accession>
<evidence type="ECO:0000256" key="1">
    <source>
        <dbReference type="SAM" id="MobiDB-lite"/>
    </source>
</evidence>
<evidence type="ECO:0000313" key="3">
    <source>
        <dbReference type="Proteomes" id="UP001056012"/>
    </source>
</evidence>
<feature type="compositionally biased region" description="Basic and acidic residues" evidence="1">
    <location>
        <begin position="291"/>
        <end position="312"/>
    </location>
</feature>
<reference evidence="2" key="1">
    <citation type="submission" date="2021-12" db="EMBL/GenBank/DDBJ databases">
        <title>Curvularia clavata genome.</title>
        <authorList>
            <person name="Cao Y."/>
        </authorList>
    </citation>
    <scope>NUCLEOTIDE SEQUENCE</scope>
    <source>
        <strain evidence="2">Yc1106</strain>
    </source>
</reference>
<proteinExistence type="predicted"/>
<dbReference type="EMBL" id="CP089278">
    <property type="protein sequence ID" value="USP79512.1"/>
    <property type="molecule type" value="Genomic_DNA"/>
</dbReference>
<sequence length="435" mass="47058">MLKSKWATQPDEADKPTAPAAEQTPPKPAEPTPAQVEYAPVASASYDPAYDDPSIDPFAQTASTDDLFFDDDITPIADPVVEPNPPELQASAPEFVPEDPKPPAAPQAHLAPQAPKEPRNSDRGGRGRGRGKGRGRGRGGHNTDIRLEQNDKKAADAPKEAEATTADKVTTDNADSPSAPPSAPTEPKEKPTHSVRGDRTLTGGAARTRLTEEELNEKLANMRIKNEARQTAHARAEADKGNFEAREAVMRQQDLERKKALAEKQKAERQSRQQMMGEREKNRQRKLKAQQGREWDLEKEDGFSGFGDDRRRGATRGAHGGIAPSRPAENGFNGEQYNDSMAQPGRGRGRGRGGRGGGRGGRGDYEGAGSRPTEQKKHDNVPPSAADFPELPPAKGKATETKEAEPERPSIQKTDSFGLPSPMEKGRSWADEVGS</sequence>
<protein>
    <submittedName>
        <fullName evidence="2">Uncharacterized protein</fullName>
    </submittedName>
</protein>
<name>A0A9Q8ZAF6_CURCL</name>
<feature type="compositionally biased region" description="Basic and acidic residues" evidence="1">
    <location>
        <begin position="141"/>
        <end position="162"/>
    </location>
</feature>
<gene>
    <name evidence="2" type="ORF">yc1106_06786</name>
</gene>
<feature type="compositionally biased region" description="Basic residues" evidence="1">
    <location>
        <begin position="126"/>
        <end position="139"/>
    </location>
</feature>
<dbReference type="AlphaFoldDB" id="A0A9Q8ZAF6"/>
<feature type="region of interest" description="Disordered" evidence="1">
    <location>
        <begin position="1"/>
        <end position="435"/>
    </location>
</feature>
<dbReference type="VEuPathDB" id="FungiDB:yc1106_06786"/>
<dbReference type="OrthoDB" id="2402960at2759"/>
<feature type="compositionally biased region" description="Basic and acidic residues" evidence="1">
    <location>
        <begin position="224"/>
        <end position="281"/>
    </location>
</feature>
<dbReference type="Proteomes" id="UP001056012">
    <property type="component" value="Chromosome 5"/>
</dbReference>
<feature type="compositionally biased region" description="Basic and acidic residues" evidence="1">
    <location>
        <begin position="424"/>
        <end position="435"/>
    </location>
</feature>